<dbReference type="EMBL" id="CP014691">
    <property type="protein sequence ID" value="AQS87755.1"/>
    <property type="molecule type" value="Genomic_DNA"/>
</dbReference>
<dbReference type="Pfam" id="PF00126">
    <property type="entry name" value="HTH_1"/>
    <property type="match status" value="1"/>
</dbReference>
<keyword evidence="4" id="KW-0804">Transcription</keyword>
<dbReference type="Proteomes" id="UP000188604">
    <property type="component" value="Chromosome"/>
</dbReference>
<dbReference type="GO" id="GO:0003700">
    <property type="term" value="F:DNA-binding transcription factor activity"/>
    <property type="evidence" value="ECO:0007669"/>
    <property type="project" value="InterPro"/>
</dbReference>
<dbReference type="AlphaFoldDB" id="A0A1U9KPR0"/>
<accession>A0A1U9KPR0</accession>
<dbReference type="Pfam" id="PF03466">
    <property type="entry name" value="LysR_substrate"/>
    <property type="match status" value="1"/>
</dbReference>
<dbReference type="SUPFAM" id="SSF53850">
    <property type="entry name" value="Periplasmic binding protein-like II"/>
    <property type="match status" value="1"/>
</dbReference>
<dbReference type="RefSeq" id="WP_077806748.1">
    <property type="nucleotide sequence ID" value="NZ_BJXS01000002.1"/>
</dbReference>
<dbReference type="STRING" id="320497.A0U93_07190"/>
<dbReference type="Gene3D" id="1.10.10.10">
    <property type="entry name" value="Winged helix-like DNA-binding domain superfamily/Winged helix DNA-binding domain"/>
    <property type="match status" value="1"/>
</dbReference>
<dbReference type="GO" id="GO:0003677">
    <property type="term" value="F:DNA binding"/>
    <property type="evidence" value="ECO:0007669"/>
    <property type="project" value="UniProtKB-KW"/>
</dbReference>
<proteinExistence type="inferred from homology"/>
<dbReference type="InterPro" id="IPR036388">
    <property type="entry name" value="WH-like_DNA-bd_sf"/>
</dbReference>
<dbReference type="OrthoDB" id="9774011at2"/>
<dbReference type="InterPro" id="IPR036390">
    <property type="entry name" value="WH_DNA-bd_sf"/>
</dbReference>
<dbReference type="InterPro" id="IPR000847">
    <property type="entry name" value="LysR_HTH_N"/>
</dbReference>
<dbReference type="InterPro" id="IPR050389">
    <property type="entry name" value="LysR-type_TF"/>
</dbReference>
<name>A0A1U9KPR0_9PROT</name>
<organism evidence="5 6">
    <name type="scientific">Neoasaia chiangmaiensis</name>
    <dbReference type="NCBI Taxonomy" id="320497"/>
    <lineage>
        <taxon>Bacteria</taxon>
        <taxon>Pseudomonadati</taxon>
        <taxon>Pseudomonadota</taxon>
        <taxon>Alphaproteobacteria</taxon>
        <taxon>Acetobacterales</taxon>
        <taxon>Acetobacteraceae</taxon>
        <taxon>Neoasaia</taxon>
    </lineage>
</organism>
<dbReference type="PANTHER" id="PTHR30118">
    <property type="entry name" value="HTH-TYPE TRANSCRIPTIONAL REGULATOR LEUO-RELATED"/>
    <property type="match status" value="1"/>
</dbReference>
<keyword evidence="3" id="KW-0238">DNA-binding</keyword>
<keyword evidence="6" id="KW-1185">Reference proteome</keyword>
<dbReference type="KEGG" id="nch:A0U93_07190"/>
<dbReference type="PROSITE" id="PS50931">
    <property type="entry name" value="HTH_LYSR"/>
    <property type="match status" value="1"/>
</dbReference>
<evidence type="ECO:0000256" key="4">
    <source>
        <dbReference type="ARBA" id="ARBA00023163"/>
    </source>
</evidence>
<evidence type="ECO:0000256" key="2">
    <source>
        <dbReference type="ARBA" id="ARBA00023015"/>
    </source>
</evidence>
<dbReference type="InterPro" id="IPR005119">
    <property type="entry name" value="LysR_subst-bd"/>
</dbReference>
<keyword evidence="2" id="KW-0805">Transcription regulation</keyword>
<dbReference type="SUPFAM" id="SSF46785">
    <property type="entry name" value="Winged helix' DNA-binding domain"/>
    <property type="match status" value="1"/>
</dbReference>
<evidence type="ECO:0000313" key="6">
    <source>
        <dbReference type="Proteomes" id="UP000188604"/>
    </source>
</evidence>
<evidence type="ECO:0000313" key="5">
    <source>
        <dbReference type="EMBL" id="AQS87755.1"/>
    </source>
</evidence>
<reference evidence="5 6" key="1">
    <citation type="submission" date="2016-03" db="EMBL/GenBank/DDBJ databases">
        <title>Acetic acid bacteria sequencing.</title>
        <authorList>
            <person name="Brandt J."/>
            <person name="Jakob F."/>
            <person name="Vogel R.F."/>
        </authorList>
    </citation>
    <scope>NUCLEOTIDE SEQUENCE [LARGE SCALE GENOMIC DNA]</scope>
    <source>
        <strain evidence="5 6">NBRC 101099</strain>
    </source>
</reference>
<protein>
    <submittedName>
        <fullName evidence="5">LysR family transcriptional regulator</fullName>
    </submittedName>
</protein>
<dbReference type="PRINTS" id="PR00039">
    <property type="entry name" value="HTHLYSR"/>
</dbReference>
<dbReference type="PANTHER" id="PTHR30118:SF15">
    <property type="entry name" value="TRANSCRIPTIONAL REGULATORY PROTEIN"/>
    <property type="match status" value="1"/>
</dbReference>
<dbReference type="Gene3D" id="3.40.190.10">
    <property type="entry name" value="Periplasmic binding protein-like II"/>
    <property type="match status" value="2"/>
</dbReference>
<evidence type="ECO:0000256" key="3">
    <source>
        <dbReference type="ARBA" id="ARBA00023125"/>
    </source>
</evidence>
<sequence length="301" mass="32899">MDIERLDLNLLATLDMLLTERNVTRAARRLNLSQPALSARLARLRAVLGDQLLLPGPRGMVPTARATALQKPLRAALDGVREVVVTANPFVPSTAEGTVAIVASDYVQYAVLMPLVLRLREEAPGIRIAWRNADVQAGLRPFEQGLADLHLTIPQDIPDGLRMRPLFDEDYVSIGRADHPVLRGSLDLETFCSLEHIIVSPEGGGFSGPTDVALAALGQARRVVLSASGFLMVPEMVARSDMVALVPRRIVQGRGLPLQILPPPIRVPGFTIAMAWHDRTTTHPLHRWMRDRIAAVAQTTT</sequence>
<comment type="similarity">
    <text evidence="1">Belongs to the LysR transcriptional regulatory family.</text>
</comment>
<evidence type="ECO:0000256" key="1">
    <source>
        <dbReference type="ARBA" id="ARBA00009437"/>
    </source>
</evidence>
<gene>
    <name evidence="5" type="ORF">A0U93_07190</name>
</gene>